<keyword evidence="5" id="KW-1015">Disulfide bond</keyword>
<dbReference type="InterPro" id="IPR049299">
    <property type="entry name" value="Thio2_N"/>
</dbReference>
<evidence type="ECO:0000313" key="10">
    <source>
        <dbReference type="Proteomes" id="UP000199377"/>
    </source>
</evidence>
<dbReference type="OrthoDB" id="9790390at2"/>
<keyword evidence="4" id="KW-0249">Electron transport</keyword>
<dbReference type="Gene3D" id="3.40.30.10">
    <property type="entry name" value="Glutaredoxin"/>
    <property type="match status" value="1"/>
</dbReference>
<accession>A0A1I3BI39</accession>
<dbReference type="GO" id="GO:0005829">
    <property type="term" value="C:cytosol"/>
    <property type="evidence" value="ECO:0007669"/>
    <property type="project" value="TreeGrafter"/>
</dbReference>
<evidence type="ECO:0000313" key="9">
    <source>
        <dbReference type="EMBL" id="SFH61922.1"/>
    </source>
</evidence>
<dbReference type="SUPFAM" id="SSF52833">
    <property type="entry name" value="Thioredoxin-like"/>
    <property type="match status" value="1"/>
</dbReference>
<dbReference type="PANTHER" id="PTHR45663:SF11">
    <property type="entry name" value="GEO12009P1"/>
    <property type="match status" value="1"/>
</dbReference>
<evidence type="ECO:0000256" key="7">
    <source>
        <dbReference type="NCBIfam" id="TIGR01068"/>
    </source>
</evidence>
<evidence type="ECO:0000256" key="5">
    <source>
        <dbReference type="ARBA" id="ARBA00023157"/>
    </source>
</evidence>
<evidence type="ECO:0000256" key="2">
    <source>
        <dbReference type="ARBA" id="ARBA00022448"/>
    </source>
</evidence>
<sequence>MAIKLTCLACGQANRVPAEKLGAGPKCGVCGAGLATGAPVDVSFDVLEKAARTDELPLVVDFWAAWCGPCRMMAPEFAKAAKQMQGRARFAKLDTEAAPQAGARYGIRGIPLLIAFHRGREAKRQAGVQPAAKIVEWTSGLVTA</sequence>
<dbReference type="NCBIfam" id="TIGR01068">
    <property type="entry name" value="thioredoxin"/>
    <property type="match status" value="1"/>
</dbReference>
<gene>
    <name evidence="9" type="ORF">SAMN05216258_101105</name>
</gene>
<dbReference type="InterPro" id="IPR013766">
    <property type="entry name" value="Thioredoxin_domain"/>
</dbReference>
<keyword evidence="10" id="KW-1185">Reference proteome</keyword>
<protein>
    <recommendedName>
        <fullName evidence="7">Thioredoxin</fullName>
    </recommendedName>
</protein>
<dbReference type="PRINTS" id="PR00421">
    <property type="entry name" value="THIOREDOXIN"/>
</dbReference>
<dbReference type="CDD" id="cd02947">
    <property type="entry name" value="TRX_family"/>
    <property type="match status" value="1"/>
</dbReference>
<dbReference type="Proteomes" id="UP000199377">
    <property type="component" value="Unassembled WGS sequence"/>
</dbReference>
<evidence type="ECO:0000256" key="1">
    <source>
        <dbReference type="ARBA" id="ARBA00008987"/>
    </source>
</evidence>
<dbReference type="RefSeq" id="WP_092856713.1">
    <property type="nucleotide sequence ID" value="NZ_FOQH01000001.1"/>
</dbReference>
<reference evidence="9 10" key="1">
    <citation type="submission" date="2016-10" db="EMBL/GenBank/DDBJ databases">
        <authorList>
            <person name="de Groot N.N."/>
        </authorList>
    </citation>
    <scope>NUCLEOTIDE SEQUENCE [LARGE SCALE GENOMIC DNA]</scope>
    <source>
        <strain evidence="9 10">CGMCC 1.11030</strain>
    </source>
</reference>
<dbReference type="Pfam" id="PF21352">
    <property type="entry name" value="Zn_ribbon_Thio2"/>
    <property type="match status" value="1"/>
</dbReference>
<organism evidence="9 10">
    <name type="scientific">Albimonas pacifica</name>
    <dbReference type="NCBI Taxonomy" id="1114924"/>
    <lineage>
        <taxon>Bacteria</taxon>
        <taxon>Pseudomonadati</taxon>
        <taxon>Pseudomonadota</taxon>
        <taxon>Alphaproteobacteria</taxon>
        <taxon>Rhodobacterales</taxon>
        <taxon>Paracoccaceae</taxon>
        <taxon>Albimonas</taxon>
    </lineage>
</organism>
<feature type="domain" description="Thioredoxin" evidence="8">
    <location>
        <begin position="7"/>
        <end position="143"/>
    </location>
</feature>
<evidence type="ECO:0000256" key="3">
    <source>
        <dbReference type="ARBA" id="ARBA00022723"/>
    </source>
</evidence>
<dbReference type="PANTHER" id="PTHR45663">
    <property type="entry name" value="GEO12009P1"/>
    <property type="match status" value="1"/>
</dbReference>
<dbReference type="GO" id="GO:0015035">
    <property type="term" value="F:protein-disulfide reductase activity"/>
    <property type="evidence" value="ECO:0007669"/>
    <property type="project" value="UniProtKB-UniRule"/>
</dbReference>
<dbReference type="STRING" id="1114924.SAMN05216258_101105"/>
<keyword evidence="6" id="KW-0676">Redox-active center</keyword>
<evidence type="ECO:0000256" key="6">
    <source>
        <dbReference type="ARBA" id="ARBA00023284"/>
    </source>
</evidence>
<keyword evidence="2" id="KW-0813">Transport</keyword>
<dbReference type="PROSITE" id="PS51352">
    <property type="entry name" value="THIOREDOXIN_2"/>
    <property type="match status" value="1"/>
</dbReference>
<evidence type="ECO:0000256" key="4">
    <source>
        <dbReference type="ARBA" id="ARBA00022982"/>
    </source>
</evidence>
<evidence type="ECO:0000259" key="8">
    <source>
        <dbReference type="PROSITE" id="PS51352"/>
    </source>
</evidence>
<dbReference type="GO" id="GO:0045454">
    <property type="term" value="P:cell redox homeostasis"/>
    <property type="evidence" value="ECO:0007669"/>
    <property type="project" value="TreeGrafter"/>
</dbReference>
<name>A0A1I3BI39_9RHOB</name>
<dbReference type="AlphaFoldDB" id="A0A1I3BI39"/>
<dbReference type="Gene3D" id="2.30.30.380">
    <property type="entry name" value="Zn-finger domain of Sec23/24"/>
    <property type="match status" value="1"/>
</dbReference>
<dbReference type="InterPro" id="IPR036249">
    <property type="entry name" value="Thioredoxin-like_sf"/>
</dbReference>
<comment type="similarity">
    <text evidence="1">Belongs to the thioredoxin family.</text>
</comment>
<proteinExistence type="inferred from homology"/>
<dbReference type="EMBL" id="FOQH01000001">
    <property type="protein sequence ID" value="SFH61922.1"/>
    <property type="molecule type" value="Genomic_DNA"/>
</dbReference>
<dbReference type="PROSITE" id="PS00194">
    <property type="entry name" value="THIOREDOXIN_1"/>
    <property type="match status" value="1"/>
</dbReference>
<dbReference type="Pfam" id="PF00085">
    <property type="entry name" value="Thioredoxin"/>
    <property type="match status" value="1"/>
</dbReference>
<keyword evidence="3" id="KW-0479">Metal-binding</keyword>
<dbReference type="InterPro" id="IPR005746">
    <property type="entry name" value="Thioredoxin"/>
</dbReference>
<dbReference type="InterPro" id="IPR017937">
    <property type="entry name" value="Thioredoxin_CS"/>
</dbReference>
<dbReference type="GO" id="GO:0046872">
    <property type="term" value="F:metal ion binding"/>
    <property type="evidence" value="ECO:0007669"/>
    <property type="project" value="UniProtKB-KW"/>
</dbReference>